<dbReference type="Pfam" id="PF13456">
    <property type="entry name" value="RVT_3"/>
    <property type="match status" value="1"/>
</dbReference>
<evidence type="ECO:0000259" key="1">
    <source>
        <dbReference type="Pfam" id="PF13456"/>
    </source>
</evidence>
<dbReference type="InterPro" id="IPR044730">
    <property type="entry name" value="RNase_H-like_dom_plant"/>
</dbReference>
<evidence type="ECO:0000313" key="3">
    <source>
        <dbReference type="Proteomes" id="UP001293254"/>
    </source>
</evidence>
<dbReference type="SUPFAM" id="SSF53098">
    <property type="entry name" value="Ribonuclease H-like"/>
    <property type="match status" value="1"/>
</dbReference>
<reference evidence="2" key="2">
    <citation type="journal article" date="2024" name="Plant">
        <title>Genomic evolution and insights into agronomic trait innovations of Sesamum species.</title>
        <authorList>
            <person name="Miao H."/>
            <person name="Wang L."/>
            <person name="Qu L."/>
            <person name="Liu H."/>
            <person name="Sun Y."/>
            <person name="Le M."/>
            <person name="Wang Q."/>
            <person name="Wei S."/>
            <person name="Zheng Y."/>
            <person name="Lin W."/>
            <person name="Duan Y."/>
            <person name="Cao H."/>
            <person name="Xiong S."/>
            <person name="Wang X."/>
            <person name="Wei L."/>
            <person name="Li C."/>
            <person name="Ma Q."/>
            <person name="Ju M."/>
            <person name="Zhao R."/>
            <person name="Li G."/>
            <person name="Mu C."/>
            <person name="Tian Q."/>
            <person name="Mei H."/>
            <person name="Zhang T."/>
            <person name="Gao T."/>
            <person name="Zhang H."/>
        </authorList>
    </citation>
    <scope>NUCLEOTIDE SEQUENCE</scope>
    <source>
        <strain evidence="2">3651</strain>
    </source>
</reference>
<dbReference type="EMBL" id="JACGWO010000006">
    <property type="protein sequence ID" value="KAK4424705.1"/>
    <property type="molecule type" value="Genomic_DNA"/>
</dbReference>
<dbReference type="Gene3D" id="3.30.420.10">
    <property type="entry name" value="Ribonuclease H-like superfamily/Ribonuclease H"/>
    <property type="match status" value="1"/>
</dbReference>
<dbReference type="AlphaFoldDB" id="A0AAE1Y6Q1"/>
<dbReference type="Proteomes" id="UP001293254">
    <property type="component" value="Unassembled WGS sequence"/>
</dbReference>
<keyword evidence="3" id="KW-1185">Reference proteome</keyword>
<dbReference type="InterPro" id="IPR052929">
    <property type="entry name" value="RNase_H-like_EbsB-rel"/>
</dbReference>
<dbReference type="PANTHER" id="PTHR47074:SF48">
    <property type="entry name" value="POLYNUCLEOTIDYL TRANSFERASE, RIBONUCLEASE H-LIKE SUPERFAMILY PROTEIN"/>
    <property type="match status" value="1"/>
</dbReference>
<dbReference type="CDD" id="cd06222">
    <property type="entry name" value="RNase_H_like"/>
    <property type="match status" value="1"/>
</dbReference>
<name>A0AAE1Y6Q1_9LAMI</name>
<dbReference type="InterPro" id="IPR012337">
    <property type="entry name" value="RNaseH-like_sf"/>
</dbReference>
<dbReference type="PANTHER" id="PTHR47074">
    <property type="entry name" value="BNAC02G40300D PROTEIN"/>
    <property type="match status" value="1"/>
</dbReference>
<protein>
    <recommendedName>
        <fullName evidence="1">RNase H type-1 domain-containing protein</fullName>
    </recommendedName>
</protein>
<dbReference type="GO" id="GO:0004523">
    <property type="term" value="F:RNA-DNA hybrid ribonuclease activity"/>
    <property type="evidence" value="ECO:0007669"/>
    <property type="project" value="InterPro"/>
</dbReference>
<dbReference type="GO" id="GO:0003676">
    <property type="term" value="F:nucleic acid binding"/>
    <property type="evidence" value="ECO:0007669"/>
    <property type="project" value="InterPro"/>
</dbReference>
<sequence>MICWTVWWSQNLKLARKPFLLPMQVVDFARSYLSAFTAQVSVVGRARSSHQVPWTPPPPGCIKVNFNGVVLDGGTALGLGIVVRDTRGICLSWVSRRLAKRGSAEMAEAYAARESMRLACCFNWCTVIVEGDCNSLIQKLSAPQQDLSEVGPLVLVIHSFIPLMSFVSFSFVRRSGNSVADFLAKHTLNLEGNYAFLPPSLNTVMSGDLAT</sequence>
<proteinExistence type="predicted"/>
<comment type="caution">
    <text evidence="2">The sequence shown here is derived from an EMBL/GenBank/DDBJ whole genome shotgun (WGS) entry which is preliminary data.</text>
</comment>
<evidence type="ECO:0000313" key="2">
    <source>
        <dbReference type="EMBL" id="KAK4424705.1"/>
    </source>
</evidence>
<gene>
    <name evidence="2" type="ORF">Salat_1664100</name>
</gene>
<reference evidence="2" key="1">
    <citation type="submission" date="2020-06" db="EMBL/GenBank/DDBJ databases">
        <authorList>
            <person name="Li T."/>
            <person name="Hu X."/>
            <person name="Zhang T."/>
            <person name="Song X."/>
            <person name="Zhang H."/>
            <person name="Dai N."/>
            <person name="Sheng W."/>
            <person name="Hou X."/>
            <person name="Wei L."/>
        </authorList>
    </citation>
    <scope>NUCLEOTIDE SEQUENCE</scope>
    <source>
        <strain evidence="2">3651</strain>
        <tissue evidence="2">Leaf</tissue>
    </source>
</reference>
<accession>A0AAE1Y6Q1</accession>
<dbReference type="InterPro" id="IPR002156">
    <property type="entry name" value="RNaseH_domain"/>
</dbReference>
<dbReference type="InterPro" id="IPR036397">
    <property type="entry name" value="RNaseH_sf"/>
</dbReference>
<organism evidence="2 3">
    <name type="scientific">Sesamum alatum</name>
    <dbReference type="NCBI Taxonomy" id="300844"/>
    <lineage>
        <taxon>Eukaryota</taxon>
        <taxon>Viridiplantae</taxon>
        <taxon>Streptophyta</taxon>
        <taxon>Embryophyta</taxon>
        <taxon>Tracheophyta</taxon>
        <taxon>Spermatophyta</taxon>
        <taxon>Magnoliopsida</taxon>
        <taxon>eudicotyledons</taxon>
        <taxon>Gunneridae</taxon>
        <taxon>Pentapetalae</taxon>
        <taxon>asterids</taxon>
        <taxon>lamiids</taxon>
        <taxon>Lamiales</taxon>
        <taxon>Pedaliaceae</taxon>
        <taxon>Sesamum</taxon>
    </lineage>
</organism>
<feature type="domain" description="RNase H type-1" evidence="1">
    <location>
        <begin position="65"/>
        <end position="186"/>
    </location>
</feature>